<dbReference type="PROSITE" id="PS50968">
    <property type="entry name" value="BIOTINYL_LIPOYL"/>
    <property type="match status" value="1"/>
</dbReference>
<dbReference type="SUPFAM" id="SSF51230">
    <property type="entry name" value="Single hybrid motif"/>
    <property type="match status" value="1"/>
</dbReference>
<reference evidence="3" key="1">
    <citation type="submission" date="2018-11" db="EMBL/GenBank/DDBJ databases">
        <authorList>
            <consortium name="Pathogen Informatics"/>
        </authorList>
    </citation>
    <scope>NUCLEOTIDE SEQUENCE</scope>
</reference>
<protein>
    <recommendedName>
        <fullName evidence="2">Lipoyl-binding domain-containing protein</fullName>
    </recommendedName>
</protein>
<dbReference type="InterPro" id="IPR000089">
    <property type="entry name" value="Biotin_lipoyl"/>
</dbReference>
<dbReference type="InterPro" id="IPR011053">
    <property type="entry name" value="Single_hybrid_motif"/>
</dbReference>
<dbReference type="GO" id="GO:0005739">
    <property type="term" value="C:mitochondrion"/>
    <property type="evidence" value="ECO:0007669"/>
    <property type="project" value="TreeGrafter"/>
</dbReference>
<evidence type="ECO:0000256" key="1">
    <source>
        <dbReference type="ARBA" id="ARBA00023267"/>
    </source>
</evidence>
<dbReference type="Gene3D" id="2.40.50.100">
    <property type="match status" value="1"/>
</dbReference>
<dbReference type="CDD" id="cd06850">
    <property type="entry name" value="biotinyl_domain"/>
    <property type="match status" value="1"/>
</dbReference>
<dbReference type="Proteomes" id="UP000784294">
    <property type="component" value="Unassembled WGS sequence"/>
</dbReference>
<dbReference type="OrthoDB" id="196847at2759"/>
<dbReference type="AlphaFoldDB" id="A0A3S5AUR8"/>
<accession>A0A3S5AUR8</accession>
<dbReference type="PROSITE" id="PS00188">
    <property type="entry name" value="BIOTIN"/>
    <property type="match status" value="1"/>
</dbReference>
<sequence length="197" mass="21669">MMPWSDDLTLVPTVSEAVSSCGLTKYSVEIEEWCEPFEHKSGSSKVVATEIQLQQTTNHSLSRYDVVFDPIDRILHLFNSSDDDCNQWQFRLPLPRFSEKLDGSASILDADTGSVGMSLLGVAPMPGVVERLMVQPGDEVIAGQALVTLIAMKMEYIVRASTPSRVVRLDVVEGETVAKGHILVHLEPIEPTKQSVS</sequence>
<comment type="caution">
    <text evidence="3">The sequence shown here is derived from an EMBL/GenBank/DDBJ whole genome shotgun (WGS) entry which is preliminary data.</text>
</comment>
<dbReference type="EMBL" id="CAAALY010244333">
    <property type="protein sequence ID" value="VEL32552.1"/>
    <property type="molecule type" value="Genomic_DNA"/>
</dbReference>
<dbReference type="PANTHER" id="PTHR18866">
    <property type="entry name" value="CARBOXYLASE:PYRUVATE/ACETYL-COA/PROPIONYL-COA CARBOXYLASE"/>
    <property type="match status" value="1"/>
</dbReference>
<evidence type="ECO:0000313" key="4">
    <source>
        <dbReference type="Proteomes" id="UP000784294"/>
    </source>
</evidence>
<dbReference type="GO" id="GO:0004485">
    <property type="term" value="F:methylcrotonoyl-CoA carboxylase activity"/>
    <property type="evidence" value="ECO:0007669"/>
    <property type="project" value="TreeGrafter"/>
</dbReference>
<keyword evidence="1" id="KW-0092">Biotin</keyword>
<organism evidence="3 4">
    <name type="scientific">Protopolystoma xenopodis</name>
    <dbReference type="NCBI Taxonomy" id="117903"/>
    <lineage>
        <taxon>Eukaryota</taxon>
        <taxon>Metazoa</taxon>
        <taxon>Spiralia</taxon>
        <taxon>Lophotrochozoa</taxon>
        <taxon>Platyhelminthes</taxon>
        <taxon>Monogenea</taxon>
        <taxon>Polyopisthocotylea</taxon>
        <taxon>Polystomatidea</taxon>
        <taxon>Polystomatidae</taxon>
        <taxon>Protopolystoma</taxon>
    </lineage>
</organism>
<keyword evidence="4" id="KW-1185">Reference proteome</keyword>
<proteinExistence type="predicted"/>
<name>A0A3S5AUR8_9PLAT</name>
<dbReference type="PANTHER" id="PTHR18866:SF33">
    <property type="entry name" value="METHYLCROTONOYL-COA CARBOXYLASE SUBUNIT ALPHA, MITOCHONDRIAL-RELATED"/>
    <property type="match status" value="1"/>
</dbReference>
<feature type="domain" description="Lipoyl-binding" evidence="2">
    <location>
        <begin position="112"/>
        <end position="187"/>
    </location>
</feature>
<evidence type="ECO:0000259" key="2">
    <source>
        <dbReference type="PROSITE" id="PS50968"/>
    </source>
</evidence>
<gene>
    <name evidence="3" type="ORF">PXEA_LOCUS25992</name>
</gene>
<dbReference type="Pfam" id="PF00364">
    <property type="entry name" value="Biotin_lipoyl"/>
    <property type="match status" value="1"/>
</dbReference>
<dbReference type="InterPro" id="IPR050856">
    <property type="entry name" value="Biotin_carboxylase_complex"/>
</dbReference>
<dbReference type="InterPro" id="IPR001882">
    <property type="entry name" value="Biotin_BS"/>
</dbReference>
<evidence type="ECO:0000313" key="3">
    <source>
        <dbReference type="EMBL" id="VEL32552.1"/>
    </source>
</evidence>